<evidence type="ECO:0000256" key="3">
    <source>
        <dbReference type="ARBA" id="ARBA00022692"/>
    </source>
</evidence>
<dbReference type="PRINTS" id="PR00213">
    <property type="entry name" value="MYELINP0"/>
</dbReference>
<dbReference type="SMART" id="SM00409">
    <property type="entry name" value="IG"/>
    <property type="match status" value="1"/>
</dbReference>
<dbReference type="Ensembl" id="ENSSLUT00000058277.1">
    <property type="protein sequence ID" value="ENSSLUP00000056624.1"/>
    <property type="gene ID" value="ENSSLUG00000024434.1"/>
</dbReference>
<dbReference type="PANTHER" id="PTHR13869">
    <property type="entry name" value="MYELIN P0 RELATED"/>
    <property type="match status" value="1"/>
</dbReference>
<evidence type="ECO:0000256" key="8">
    <source>
        <dbReference type="ARBA" id="ARBA00023180"/>
    </source>
</evidence>
<dbReference type="InterPro" id="IPR007110">
    <property type="entry name" value="Ig-like_dom"/>
</dbReference>
<dbReference type="PROSITE" id="PS50835">
    <property type="entry name" value="IG_LIKE"/>
    <property type="match status" value="1"/>
</dbReference>
<feature type="transmembrane region" description="Helical" evidence="10">
    <location>
        <begin position="146"/>
        <end position="170"/>
    </location>
</feature>
<name>A0A8D0DD89_SANLU</name>
<dbReference type="Pfam" id="PF07686">
    <property type="entry name" value="V-set"/>
    <property type="match status" value="1"/>
</dbReference>
<evidence type="ECO:0000256" key="10">
    <source>
        <dbReference type="SAM" id="Phobius"/>
    </source>
</evidence>
<evidence type="ECO:0000256" key="9">
    <source>
        <dbReference type="ARBA" id="ARBA00023319"/>
    </source>
</evidence>
<dbReference type="GO" id="GO:0005886">
    <property type="term" value="C:plasma membrane"/>
    <property type="evidence" value="ECO:0007669"/>
    <property type="project" value="TreeGrafter"/>
</dbReference>
<reference evidence="12" key="2">
    <citation type="submission" date="2025-09" db="UniProtKB">
        <authorList>
            <consortium name="Ensembl"/>
        </authorList>
    </citation>
    <scope>IDENTIFICATION</scope>
</reference>
<dbReference type="InterPro" id="IPR013106">
    <property type="entry name" value="Ig_V-set"/>
</dbReference>
<keyword evidence="3 10" id="KW-0812">Transmembrane</keyword>
<dbReference type="InterPro" id="IPR036179">
    <property type="entry name" value="Ig-like_dom_sf"/>
</dbReference>
<dbReference type="GO" id="GO:0098609">
    <property type="term" value="P:cell-cell adhesion"/>
    <property type="evidence" value="ECO:0007669"/>
    <property type="project" value="TreeGrafter"/>
</dbReference>
<evidence type="ECO:0000313" key="13">
    <source>
        <dbReference type="Proteomes" id="UP000694568"/>
    </source>
</evidence>
<keyword evidence="6 10" id="KW-0472">Membrane</keyword>
<keyword evidence="13" id="KW-1185">Reference proteome</keyword>
<evidence type="ECO:0000256" key="1">
    <source>
        <dbReference type="ARBA" id="ARBA00004479"/>
    </source>
</evidence>
<dbReference type="FunFam" id="2.60.40.10:FF:000193">
    <property type="entry name" value="Myelin protein zero-like 1 like"/>
    <property type="match status" value="1"/>
</dbReference>
<dbReference type="Gene3D" id="2.60.40.10">
    <property type="entry name" value="Immunoglobulins"/>
    <property type="match status" value="1"/>
</dbReference>
<evidence type="ECO:0000256" key="7">
    <source>
        <dbReference type="ARBA" id="ARBA00023157"/>
    </source>
</evidence>
<dbReference type="PANTHER" id="PTHR13869:SF21">
    <property type="entry name" value="MYELIN PROTEIN ZERO-LIKE PROTEIN 2"/>
    <property type="match status" value="1"/>
</dbReference>
<dbReference type="InterPro" id="IPR013783">
    <property type="entry name" value="Ig-like_fold"/>
</dbReference>
<proteinExistence type="inferred from homology"/>
<feature type="domain" description="Ig-like" evidence="11">
    <location>
        <begin position="9"/>
        <end position="139"/>
    </location>
</feature>
<comment type="subcellular location">
    <subcellularLocation>
        <location evidence="1">Membrane</location>
        <topology evidence="1">Single-pass type I membrane protein</topology>
    </subcellularLocation>
</comment>
<comment type="similarity">
    <text evidence="2">Belongs to the myelin P0 protein family.</text>
</comment>
<keyword evidence="9" id="KW-0393">Immunoglobulin domain</keyword>
<evidence type="ECO:0000259" key="11">
    <source>
        <dbReference type="PROSITE" id="PS50835"/>
    </source>
</evidence>
<keyword evidence="7" id="KW-1015">Disulfide bond</keyword>
<keyword evidence="5 10" id="KW-1133">Transmembrane helix</keyword>
<evidence type="ECO:0000256" key="5">
    <source>
        <dbReference type="ARBA" id="ARBA00022989"/>
    </source>
</evidence>
<evidence type="ECO:0000313" key="12">
    <source>
        <dbReference type="Ensembl" id="ENSSLUP00000056624.1"/>
    </source>
</evidence>
<dbReference type="InterPro" id="IPR003599">
    <property type="entry name" value="Ig_sub"/>
</dbReference>
<dbReference type="Proteomes" id="UP000694568">
    <property type="component" value="Unplaced"/>
</dbReference>
<dbReference type="AlphaFoldDB" id="A0A8D0DD89"/>
<evidence type="ECO:0000256" key="2">
    <source>
        <dbReference type="ARBA" id="ARBA00007180"/>
    </source>
</evidence>
<evidence type="ECO:0000256" key="6">
    <source>
        <dbReference type="ARBA" id="ARBA00023136"/>
    </source>
</evidence>
<keyword evidence="4" id="KW-0732">Signal</keyword>
<dbReference type="SUPFAM" id="SSF48726">
    <property type="entry name" value="Immunoglobulin"/>
    <property type="match status" value="1"/>
</dbReference>
<reference evidence="12" key="1">
    <citation type="submission" date="2025-08" db="UniProtKB">
        <authorList>
            <consortium name="Ensembl"/>
        </authorList>
    </citation>
    <scope>IDENTIFICATION</scope>
</reference>
<sequence length="242" mass="27425">TGTGWQKQPQELARVRRVGGIDIYTPKEVEAVNGTDVKLKCTFTSTQPVSIQSVTVSWNFRPMNSGSDESVFYYQDVPYPPMLGRFKGHAVWSGDIMKRDVSITLLNVPPTFNGTYICQVRNRPDVHGSNGEIFLRVVNKVSLSEISILAAAIGGSCAVILILLSIFVAVKFYRRKHMEPDTELQPPEHVWKDQTRFNVPPLPFVVLYTLLYVFYQICSLCNHGISGRYLMMCFMELCCNRF</sequence>
<dbReference type="InterPro" id="IPR000920">
    <property type="entry name" value="Myelin_P0-rel"/>
</dbReference>
<protein>
    <submittedName>
        <fullName evidence="12">Myelin protein zero-like 2b</fullName>
    </submittedName>
</protein>
<feature type="transmembrane region" description="Helical" evidence="10">
    <location>
        <begin position="205"/>
        <end position="225"/>
    </location>
</feature>
<keyword evidence="8" id="KW-0325">Glycoprotein</keyword>
<dbReference type="GeneTree" id="ENSGT01030000234556"/>
<accession>A0A8D0DD89</accession>
<evidence type="ECO:0000256" key="4">
    <source>
        <dbReference type="ARBA" id="ARBA00022729"/>
    </source>
</evidence>
<organism evidence="12 13">
    <name type="scientific">Sander lucioperca</name>
    <name type="common">Pike-perch</name>
    <name type="synonym">Perca lucioperca</name>
    <dbReference type="NCBI Taxonomy" id="283035"/>
    <lineage>
        <taxon>Eukaryota</taxon>
        <taxon>Metazoa</taxon>
        <taxon>Chordata</taxon>
        <taxon>Craniata</taxon>
        <taxon>Vertebrata</taxon>
        <taxon>Euteleostomi</taxon>
        <taxon>Actinopterygii</taxon>
        <taxon>Neopterygii</taxon>
        <taxon>Teleostei</taxon>
        <taxon>Neoteleostei</taxon>
        <taxon>Acanthomorphata</taxon>
        <taxon>Eupercaria</taxon>
        <taxon>Perciformes</taxon>
        <taxon>Percoidei</taxon>
        <taxon>Percidae</taxon>
        <taxon>Luciopercinae</taxon>
        <taxon>Sander</taxon>
    </lineage>
</organism>